<evidence type="ECO:0000256" key="1">
    <source>
        <dbReference type="ARBA" id="ARBA00023015"/>
    </source>
</evidence>
<organism evidence="5 6">
    <name type="scientific">Streptomyces noboritoensis</name>
    <dbReference type="NCBI Taxonomy" id="67337"/>
    <lineage>
        <taxon>Bacteria</taxon>
        <taxon>Bacillati</taxon>
        <taxon>Actinomycetota</taxon>
        <taxon>Actinomycetes</taxon>
        <taxon>Kitasatosporales</taxon>
        <taxon>Streptomycetaceae</taxon>
        <taxon>Streptomyces</taxon>
    </lineage>
</organism>
<dbReference type="EMBL" id="JBHMQV010000009">
    <property type="protein sequence ID" value="MFC0847564.1"/>
    <property type="molecule type" value="Genomic_DNA"/>
</dbReference>
<dbReference type="SMART" id="SM00345">
    <property type="entry name" value="HTH_GNTR"/>
    <property type="match status" value="1"/>
</dbReference>
<sequence>MALMERRDDPGAIHQPRYLLVARDLQQEIIGHYKSGQAIPTQLALMARYDVSRQTVQRAIGELRSWGLLEPGVRGKAPRVSRGQSEPQTLDDHVKAALQVQEVTLDVWSFTTERLSKVVTRQLEDLKKERGPWPKSITVRMLLPSLDAVHAVPYLLADREDPRPLKRLRRLIRMYAGQLEHSLATLKEESLVKSVSVEMRGLSSVEGSRLYIFNGEYALTSFYQPRKNKVELGPGDEVGEICDFVSGRKSFLWRDQTRGGTPQDEAYFGELRGLFEEYWSNVSEPLVLSE</sequence>
<feature type="domain" description="HTH gntR-type" evidence="4">
    <location>
        <begin position="15"/>
        <end position="83"/>
    </location>
</feature>
<evidence type="ECO:0000313" key="6">
    <source>
        <dbReference type="Proteomes" id="UP001589887"/>
    </source>
</evidence>
<dbReference type="RefSeq" id="WP_394322378.1">
    <property type="nucleotide sequence ID" value="NZ_JBHMQV010000009.1"/>
</dbReference>
<evidence type="ECO:0000313" key="5">
    <source>
        <dbReference type="EMBL" id="MFC0847564.1"/>
    </source>
</evidence>
<dbReference type="InterPro" id="IPR036388">
    <property type="entry name" value="WH-like_DNA-bd_sf"/>
</dbReference>
<dbReference type="PRINTS" id="PR00035">
    <property type="entry name" value="HTHGNTR"/>
</dbReference>
<dbReference type="InterPro" id="IPR050679">
    <property type="entry name" value="Bact_HTH_transcr_reg"/>
</dbReference>
<dbReference type="InterPro" id="IPR000524">
    <property type="entry name" value="Tscrpt_reg_HTH_GntR"/>
</dbReference>
<keyword evidence="6" id="KW-1185">Reference proteome</keyword>
<gene>
    <name evidence="5" type="ORF">ACFH04_28225</name>
</gene>
<evidence type="ECO:0000259" key="4">
    <source>
        <dbReference type="PROSITE" id="PS50949"/>
    </source>
</evidence>
<protein>
    <submittedName>
        <fullName evidence="5">GntR family transcriptional regulator</fullName>
    </submittedName>
</protein>
<dbReference type="SUPFAM" id="SSF46785">
    <property type="entry name" value="Winged helix' DNA-binding domain"/>
    <property type="match status" value="1"/>
</dbReference>
<dbReference type="PROSITE" id="PS50949">
    <property type="entry name" value="HTH_GNTR"/>
    <property type="match status" value="1"/>
</dbReference>
<accession>A0ABV6TQY9</accession>
<dbReference type="InterPro" id="IPR036390">
    <property type="entry name" value="WH_DNA-bd_sf"/>
</dbReference>
<dbReference type="Proteomes" id="UP001589887">
    <property type="component" value="Unassembled WGS sequence"/>
</dbReference>
<evidence type="ECO:0000256" key="2">
    <source>
        <dbReference type="ARBA" id="ARBA00023125"/>
    </source>
</evidence>
<keyword evidence="1" id="KW-0805">Transcription regulation</keyword>
<reference evidence="5 6" key="1">
    <citation type="submission" date="2024-09" db="EMBL/GenBank/DDBJ databases">
        <authorList>
            <person name="Sun Q."/>
            <person name="Mori K."/>
        </authorList>
    </citation>
    <scope>NUCLEOTIDE SEQUENCE [LARGE SCALE GENOMIC DNA]</scope>
    <source>
        <strain evidence="5 6">JCM 4557</strain>
    </source>
</reference>
<name>A0ABV6TQY9_9ACTN</name>
<comment type="caution">
    <text evidence="5">The sequence shown here is derived from an EMBL/GenBank/DDBJ whole genome shotgun (WGS) entry which is preliminary data.</text>
</comment>
<evidence type="ECO:0000256" key="3">
    <source>
        <dbReference type="ARBA" id="ARBA00023163"/>
    </source>
</evidence>
<keyword evidence="2" id="KW-0238">DNA-binding</keyword>
<proteinExistence type="predicted"/>
<dbReference type="Pfam" id="PF00392">
    <property type="entry name" value="GntR"/>
    <property type="match status" value="1"/>
</dbReference>
<dbReference type="PANTHER" id="PTHR44846">
    <property type="entry name" value="MANNOSYL-D-GLYCERATE TRANSPORT/METABOLISM SYSTEM REPRESSOR MNGR-RELATED"/>
    <property type="match status" value="1"/>
</dbReference>
<keyword evidence="3" id="KW-0804">Transcription</keyword>
<dbReference type="PANTHER" id="PTHR44846:SF1">
    <property type="entry name" value="MANNOSYL-D-GLYCERATE TRANSPORT_METABOLISM SYSTEM REPRESSOR MNGR-RELATED"/>
    <property type="match status" value="1"/>
</dbReference>
<dbReference type="Gene3D" id="1.10.10.10">
    <property type="entry name" value="Winged helix-like DNA-binding domain superfamily/Winged helix DNA-binding domain"/>
    <property type="match status" value="1"/>
</dbReference>